<reference evidence="4 5" key="1">
    <citation type="journal article" date="2017" name="BMC Genomics">
        <title>Prophages and adaptation of Staphylococcus aureus ST398 to the human clinic.</title>
        <authorList>
            <consortium name="Regional Infection Control Group of the Centre Region"/>
            <person name="Diene S.M."/>
            <person name="Corvaglia A.R."/>
            <person name="Francois P."/>
            <person name="van der Mee-Marquet N."/>
        </authorList>
    </citation>
    <scope>NUCLEOTIDE SEQUENCE [LARGE SCALE GENOMIC DNA]</scope>
    <source>
        <strain evidence="4 5">SA13-246</strain>
    </source>
</reference>
<feature type="region of interest" description="Disordered" evidence="2">
    <location>
        <begin position="1"/>
        <end position="32"/>
    </location>
</feature>
<evidence type="ECO:0000313" key="3">
    <source>
        <dbReference type="EMBL" id="CAC8513266.1"/>
    </source>
</evidence>
<accession>A0A2S6DB90</accession>
<comment type="caution">
    <text evidence="3">The sequence shown here is derived from an EMBL/GenBank/DDBJ whole genome shotgun (WGS) entry which is preliminary data.</text>
</comment>
<evidence type="ECO:0000256" key="1">
    <source>
        <dbReference type="SAM" id="Coils"/>
    </source>
</evidence>
<dbReference type="Proteomes" id="UP000507408">
    <property type="component" value="Unassembled WGS sequence"/>
</dbReference>
<keyword evidence="3" id="KW-0946">Virion</keyword>
<dbReference type="RefSeq" id="WP_000182268.1">
    <property type="nucleotide sequence ID" value="NZ_AP024311.1"/>
</dbReference>
<keyword evidence="3" id="KW-0261">Viral envelope protein</keyword>
<feature type="coiled-coil region" evidence="1">
    <location>
        <begin position="78"/>
        <end position="123"/>
    </location>
</feature>
<gene>
    <name evidence="4" type="ORF">AS572_06475</name>
    <name evidence="3" type="ORF">SAMEA70245418_01360</name>
</gene>
<protein>
    <submittedName>
        <fullName evidence="3">Baculovirus polyhedron envelope protein, PEP, C terminus</fullName>
    </submittedName>
    <submittedName>
        <fullName evidence="4">Type VII secretion protein EsxB</fullName>
    </submittedName>
</protein>
<evidence type="ECO:0000313" key="6">
    <source>
        <dbReference type="Proteomes" id="UP000507408"/>
    </source>
</evidence>
<evidence type="ECO:0000313" key="5">
    <source>
        <dbReference type="Proteomes" id="UP000197894"/>
    </source>
</evidence>
<dbReference type="InterPro" id="IPR031681">
    <property type="entry name" value="YwqH-like"/>
</dbReference>
<proteinExistence type="predicted"/>
<dbReference type="AlphaFoldDB" id="A0A2S6DB90"/>
<sequence length="131" mass="15179">MTNKEELKKRKARCIEQKHSKESELKSLQGDKKRLQDAVNSAQTIIEDFNSEKKTYDGIEIEKNQWSGQTRNKSDDNRTNLNTSIDKYKEKFDKALNQMKKDLENLESKIEGVETDISNIAAEIQNIDSQL</sequence>
<keyword evidence="1" id="KW-0175">Coiled coil</keyword>
<dbReference type="EMBL" id="LNJK01000003">
    <property type="protein sequence ID" value="OWT16541.1"/>
    <property type="molecule type" value="Genomic_DNA"/>
</dbReference>
<dbReference type="EMBL" id="CAIIKR010000003">
    <property type="protein sequence ID" value="CAC8513266.1"/>
    <property type="molecule type" value="Genomic_DNA"/>
</dbReference>
<evidence type="ECO:0000313" key="4">
    <source>
        <dbReference type="EMBL" id="OWT16541.1"/>
    </source>
</evidence>
<organism evidence="3 6">
    <name type="scientific">Staphylococcus aureus</name>
    <dbReference type="NCBI Taxonomy" id="1280"/>
    <lineage>
        <taxon>Bacteria</taxon>
        <taxon>Bacillati</taxon>
        <taxon>Bacillota</taxon>
        <taxon>Bacilli</taxon>
        <taxon>Bacillales</taxon>
        <taxon>Staphylococcaceae</taxon>
        <taxon>Staphylococcus</taxon>
    </lineage>
</organism>
<dbReference type="Pfam" id="PF16888">
    <property type="entry name" value="YwqH-like"/>
    <property type="match status" value="1"/>
</dbReference>
<evidence type="ECO:0000256" key="2">
    <source>
        <dbReference type="SAM" id="MobiDB-lite"/>
    </source>
</evidence>
<name>A0A2S6DB90_STAAU</name>
<reference evidence="3 6" key="2">
    <citation type="submission" date="2020-06" db="EMBL/GenBank/DDBJ databases">
        <authorList>
            <consortium name="Pathogen Informatics"/>
        </authorList>
    </citation>
    <scope>NUCLEOTIDE SEQUENCE [LARGE SCALE GENOMIC DNA]</scope>
    <source>
        <strain evidence="3 6">MOS222</strain>
    </source>
</reference>
<dbReference type="Proteomes" id="UP000197894">
    <property type="component" value="Unassembled WGS sequence"/>
</dbReference>